<dbReference type="PANTHER" id="PTHR11601:SF34">
    <property type="entry name" value="CYSTEINE DESULFURASE"/>
    <property type="match status" value="1"/>
</dbReference>
<evidence type="ECO:0000256" key="2">
    <source>
        <dbReference type="ARBA" id="ARBA00006490"/>
    </source>
</evidence>
<dbReference type="InterPro" id="IPR000192">
    <property type="entry name" value="Aminotrans_V_dom"/>
</dbReference>
<dbReference type="Proteomes" id="UP001604335">
    <property type="component" value="Unassembled WGS sequence"/>
</dbReference>
<keyword evidence="7" id="KW-0408">Iron</keyword>
<comment type="caution">
    <text evidence="12">The sequence shown here is derived from an EMBL/GenBank/DDBJ whole genome shotgun (WGS) entry which is preliminary data.</text>
</comment>
<comment type="similarity">
    <text evidence="2">Belongs to the class-V pyridoxal-phosphate-dependent aminotransferase family. NifS/IscS subfamily.</text>
</comment>
<dbReference type="EMBL" id="JAZAQF010000070">
    <property type="protein sequence ID" value="MFG3818369.1"/>
    <property type="molecule type" value="Genomic_DNA"/>
</dbReference>
<evidence type="ECO:0000313" key="12">
    <source>
        <dbReference type="EMBL" id="MFG3818369.1"/>
    </source>
</evidence>
<evidence type="ECO:0000256" key="8">
    <source>
        <dbReference type="ARBA" id="ARBA00023014"/>
    </source>
</evidence>
<keyword evidence="6" id="KW-0663">Pyridoxal phosphate</keyword>
<evidence type="ECO:0000256" key="6">
    <source>
        <dbReference type="ARBA" id="ARBA00022898"/>
    </source>
</evidence>
<dbReference type="PANTHER" id="PTHR11601">
    <property type="entry name" value="CYSTEINE DESULFURYLASE FAMILY MEMBER"/>
    <property type="match status" value="1"/>
</dbReference>
<evidence type="ECO:0000256" key="7">
    <source>
        <dbReference type="ARBA" id="ARBA00023004"/>
    </source>
</evidence>
<keyword evidence="5" id="KW-0479">Metal-binding</keyword>
<comment type="catalytic activity">
    <reaction evidence="9">
        <text>(sulfur carrier)-H + L-cysteine = (sulfur carrier)-SH + L-alanine</text>
        <dbReference type="Rhea" id="RHEA:43892"/>
        <dbReference type="Rhea" id="RHEA-COMP:14737"/>
        <dbReference type="Rhea" id="RHEA-COMP:14739"/>
        <dbReference type="ChEBI" id="CHEBI:29917"/>
        <dbReference type="ChEBI" id="CHEBI:35235"/>
        <dbReference type="ChEBI" id="CHEBI:57972"/>
        <dbReference type="ChEBI" id="CHEBI:64428"/>
        <dbReference type="EC" id="2.8.1.7"/>
    </reaction>
</comment>
<dbReference type="SUPFAM" id="SSF53383">
    <property type="entry name" value="PLP-dependent transferases"/>
    <property type="match status" value="1"/>
</dbReference>
<evidence type="ECO:0000256" key="10">
    <source>
        <dbReference type="RuleBase" id="RU004504"/>
    </source>
</evidence>
<evidence type="ECO:0000313" key="13">
    <source>
        <dbReference type="Proteomes" id="UP001604335"/>
    </source>
</evidence>
<dbReference type="PROSITE" id="PS00595">
    <property type="entry name" value="AA_TRANSFER_CLASS_5"/>
    <property type="match status" value="1"/>
</dbReference>
<dbReference type="InterPro" id="IPR016454">
    <property type="entry name" value="Cysteine_dSase"/>
</dbReference>
<dbReference type="RefSeq" id="WP_393013697.1">
    <property type="nucleotide sequence ID" value="NZ_JAZAQF010000070.1"/>
</dbReference>
<evidence type="ECO:0000256" key="4">
    <source>
        <dbReference type="ARBA" id="ARBA00022679"/>
    </source>
</evidence>
<dbReference type="InterPro" id="IPR015424">
    <property type="entry name" value="PyrdxlP-dep_Trfase"/>
</dbReference>
<dbReference type="InterPro" id="IPR015422">
    <property type="entry name" value="PyrdxlP-dep_Trfase_small"/>
</dbReference>
<protein>
    <recommendedName>
        <fullName evidence="3">cysteine desulfurase</fullName>
        <ecNumber evidence="3">2.8.1.7</ecNumber>
    </recommendedName>
</protein>
<keyword evidence="13" id="KW-1185">Reference proteome</keyword>
<dbReference type="Gene3D" id="3.90.1150.10">
    <property type="entry name" value="Aspartate Aminotransferase, domain 1"/>
    <property type="match status" value="1"/>
</dbReference>
<name>A0ABW7CB49_9CYAN</name>
<dbReference type="Gene3D" id="3.40.640.10">
    <property type="entry name" value="Type I PLP-dependent aspartate aminotransferase-like (Major domain)"/>
    <property type="match status" value="1"/>
</dbReference>
<feature type="domain" description="Aminotransferase class V" evidence="11">
    <location>
        <begin position="21"/>
        <end position="390"/>
    </location>
</feature>
<proteinExistence type="inferred from homology"/>
<evidence type="ECO:0000256" key="3">
    <source>
        <dbReference type="ARBA" id="ARBA00012239"/>
    </source>
</evidence>
<sequence length="409" mass="43744">MTKLQQLPLAKAAWPKMANLVYLDCHATTPIDPRVAEAMWPFLTDYFGNAGSNHAYGWAAAAAVDQSRATLAAAINASPEEILFTSGATEANNLAIKGVAEAYLNKGRHLITVATEHSAVLDPCRYLQSLGFEVTVLPVDHLGLLDLEALAQAMRPETVLVSVMVANNEIGVLQPIEQIGALCRDRGVLFHTDAAQAIGKVPLDVQTQSIDLMSLTAHKVYGPKGIGALYVRRGNSRVALAPQLHGGGQERGLRAGTLPVSQIVGFGRAIELAMEHLATEAEQLQMLRDRLWERLQTYFATAPGLALELNGHPSLRLPGNLNVTIEGLPNGAVLKAIQSIAAVSSGSACQSETGRQSHVLKALGQSAGPLTTTLRFGLGRFHDFATIDRVATRLIRAIEQIRRNAGTLA</sequence>
<evidence type="ECO:0000256" key="1">
    <source>
        <dbReference type="ARBA" id="ARBA00001933"/>
    </source>
</evidence>
<dbReference type="EC" id="2.8.1.7" evidence="3"/>
<evidence type="ECO:0000256" key="5">
    <source>
        <dbReference type="ARBA" id="ARBA00022723"/>
    </source>
</evidence>
<dbReference type="PIRSF" id="PIRSF005572">
    <property type="entry name" value="NifS"/>
    <property type="match status" value="1"/>
</dbReference>
<keyword evidence="4" id="KW-0808">Transferase</keyword>
<evidence type="ECO:0000256" key="9">
    <source>
        <dbReference type="ARBA" id="ARBA00050776"/>
    </source>
</evidence>
<evidence type="ECO:0000259" key="11">
    <source>
        <dbReference type="Pfam" id="PF00266"/>
    </source>
</evidence>
<dbReference type="InterPro" id="IPR020578">
    <property type="entry name" value="Aminotrans_V_PyrdxlP_BS"/>
</dbReference>
<organism evidence="12 13">
    <name type="scientific">Limnothrix redekei LRLZ20PSL1</name>
    <dbReference type="NCBI Taxonomy" id="3112953"/>
    <lineage>
        <taxon>Bacteria</taxon>
        <taxon>Bacillati</taxon>
        <taxon>Cyanobacteriota</taxon>
        <taxon>Cyanophyceae</taxon>
        <taxon>Pseudanabaenales</taxon>
        <taxon>Pseudanabaenaceae</taxon>
        <taxon>Limnothrix</taxon>
    </lineage>
</organism>
<gene>
    <name evidence="12" type="ORF">VPK24_12030</name>
</gene>
<accession>A0ABW7CB49</accession>
<dbReference type="InterPro" id="IPR015421">
    <property type="entry name" value="PyrdxlP-dep_Trfase_major"/>
</dbReference>
<keyword evidence="8" id="KW-0411">Iron-sulfur</keyword>
<reference evidence="13" key="1">
    <citation type="journal article" date="2024" name="Algal Res.">
        <title>Biochemical, toxicological and genomic investigation of a high-biomass producing Limnothrix strain isolated from Italian shallow drinking water reservoir.</title>
        <authorList>
            <person name="Simonazzi M."/>
            <person name="Shishido T.K."/>
            <person name="Delbaje E."/>
            <person name="Wahlsten M."/>
            <person name="Fewer D.P."/>
            <person name="Sivonen K."/>
            <person name="Pezzolesi L."/>
            <person name="Pistocchi R."/>
        </authorList>
    </citation>
    <scope>NUCLEOTIDE SEQUENCE [LARGE SCALE GENOMIC DNA]</scope>
    <source>
        <strain evidence="13">LRLZ20PSL1</strain>
    </source>
</reference>
<dbReference type="Pfam" id="PF00266">
    <property type="entry name" value="Aminotran_5"/>
    <property type="match status" value="1"/>
</dbReference>
<comment type="cofactor">
    <cofactor evidence="1 10">
        <name>pyridoxal 5'-phosphate</name>
        <dbReference type="ChEBI" id="CHEBI:597326"/>
    </cofactor>
</comment>